<feature type="compositionally biased region" description="Basic and acidic residues" evidence="6">
    <location>
        <begin position="1"/>
        <end position="11"/>
    </location>
</feature>
<keyword evidence="9" id="KW-1185">Reference proteome</keyword>
<feature type="region of interest" description="Disordered" evidence="6">
    <location>
        <begin position="1"/>
        <end position="124"/>
    </location>
</feature>
<protein>
    <recommendedName>
        <fullName evidence="7">Zn(2)-C6 fungal-type domain-containing protein</fullName>
    </recommendedName>
</protein>
<dbReference type="InterPro" id="IPR036864">
    <property type="entry name" value="Zn2-C6_fun-type_DNA-bd_sf"/>
</dbReference>
<evidence type="ECO:0000313" key="8">
    <source>
        <dbReference type="EMBL" id="TIA92127.1"/>
    </source>
</evidence>
<feature type="region of interest" description="Disordered" evidence="6">
    <location>
        <begin position="271"/>
        <end position="317"/>
    </location>
</feature>
<dbReference type="PANTHER" id="PTHR31668">
    <property type="entry name" value="GLUCOSE TRANSPORT TRANSCRIPTION REGULATOR RGT1-RELATED-RELATED"/>
    <property type="match status" value="1"/>
</dbReference>
<evidence type="ECO:0000256" key="3">
    <source>
        <dbReference type="ARBA" id="ARBA00023125"/>
    </source>
</evidence>
<keyword evidence="5" id="KW-0539">Nucleus</keyword>
<dbReference type="CDD" id="cd12148">
    <property type="entry name" value="fungal_TF_MHR"/>
    <property type="match status" value="1"/>
</dbReference>
<keyword evidence="2" id="KW-0805">Transcription regulation</keyword>
<dbReference type="GO" id="GO:0000981">
    <property type="term" value="F:DNA-binding transcription factor activity, RNA polymerase II-specific"/>
    <property type="evidence" value="ECO:0007669"/>
    <property type="project" value="InterPro"/>
</dbReference>
<dbReference type="Gene3D" id="4.10.240.10">
    <property type="entry name" value="Zn(2)-C6 fungal-type DNA-binding domain"/>
    <property type="match status" value="1"/>
</dbReference>
<dbReference type="PROSITE" id="PS50048">
    <property type="entry name" value="ZN2_CY6_FUNGAL_2"/>
    <property type="match status" value="1"/>
</dbReference>
<feature type="compositionally biased region" description="Pro residues" evidence="6">
    <location>
        <begin position="204"/>
        <end position="215"/>
    </location>
</feature>
<comment type="caution">
    <text evidence="8">The sequence shown here is derived from an EMBL/GenBank/DDBJ whole genome shotgun (WGS) entry which is preliminary data.</text>
</comment>
<dbReference type="OrthoDB" id="4161332at2759"/>
<dbReference type="SUPFAM" id="SSF57701">
    <property type="entry name" value="Zn2/Cys6 DNA-binding domain"/>
    <property type="match status" value="1"/>
</dbReference>
<evidence type="ECO:0000256" key="6">
    <source>
        <dbReference type="SAM" id="MobiDB-lite"/>
    </source>
</evidence>
<dbReference type="GO" id="GO:0006351">
    <property type="term" value="P:DNA-templated transcription"/>
    <property type="evidence" value="ECO:0007669"/>
    <property type="project" value="InterPro"/>
</dbReference>
<dbReference type="InterPro" id="IPR050797">
    <property type="entry name" value="Carb_Metab_Trans_Reg"/>
</dbReference>
<organism evidence="8 9">
    <name type="scientific">Wallemia hederae</name>
    <dbReference type="NCBI Taxonomy" id="1540922"/>
    <lineage>
        <taxon>Eukaryota</taxon>
        <taxon>Fungi</taxon>
        <taxon>Dikarya</taxon>
        <taxon>Basidiomycota</taxon>
        <taxon>Wallemiomycotina</taxon>
        <taxon>Wallemiomycetes</taxon>
        <taxon>Wallemiales</taxon>
        <taxon>Wallemiaceae</taxon>
        <taxon>Wallemia</taxon>
    </lineage>
</organism>
<dbReference type="InterPro" id="IPR001138">
    <property type="entry name" value="Zn2Cys6_DnaBD"/>
</dbReference>
<proteinExistence type="predicted"/>
<dbReference type="PROSITE" id="PS00463">
    <property type="entry name" value="ZN2_CY6_FUNGAL_1"/>
    <property type="match status" value="1"/>
</dbReference>
<dbReference type="EMBL" id="SPNW01000008">
    <property type="protein sequence ID" value="TIA92127.1"/>
    <property type="molecule type" value="Genomic_DNA"/>
</dbReference>
<evidence type="ECO:0000259" key="7">
    <source>
        <dbReference type="PROSITE" id="PS50048"/>
    </source>
</evidence>
<reference evidence="8 9" key="1">
    <citation type="submission" date="2019-03" db="EMBL/GenBank/DDBJ databases">
        <title>Sequencing 23 genomes of Wallemia ichthyophaga.</title>
        <authorList>
            <person name="Gostincar C."/>
        </authorList>
    </citation>
    <scope>NUCLEOTIDE SEQUENCE [LARGE SCALE GENOMIC DNA]</scope>
    <source>
        <strain evidence="8 9">EXF-5753</strain>
    </source>
</reference>
<feature type="region of interest" description="Disordered" evidence="6">
    <location>
        <begin position="164"/>
        <end position="234"/>
    </location>
</feature>
<dbReference type="Pfam" id="PF00172">
    <property type="entry name" value="Zn_clus"/>
    <property type="match status" value="1"/>
</dbReference>
<dbReference type="InterPro" id="IPR007219">
    <property type="entry name" value="XnlR_reg_dom"/>
</dbReference>
<dbReference type="AlphaFoldDB" id="A0A4T0FTF1"/>
<sequence>MAARGDERGWSDNEGAATGSQRSSQVNLPSMSSHPTLQPFVGPSVIYQQQQQPAAPQLPPIYRQNTDSTPLEFFSQQPKPSQLAQKQRKRKSATDKSPEMSIVDPQTGQPTRKRSRTARSCDSCRSRKIRCDFLPDHDPPCCRHCKTNGLPCTSNLPISETRFKKRAGSNSLPEQSVPPMHNDRSPPPIPISKSVGYLSTPTRPAQPPPPPPPSAFPLRLPPLGRENMTLPPPTSEARMLGPTSISYLVHSQAQLPTSIERNLKDVDDRYHQKSSVTASGDGWIHQLQNRPGSSHESKPKVAPAKKAEPVALPQPPELELDEETTQMLLNIYFTEIAPIFPVLTSEEFYSHPHPLLLRACCVIAATGRQIPLETLNACRSSLNDTLAGSTLSRSSLVTIQALLICSLNTDAHSTALGSSGSSIWLRSGAAIRMAHDLGLHKESKECSQRESNRRRRVWAAVVIMDRWASCAHGLPMTINLVDCDVLLPSPYDFYKDENGEDSKPIINDEHNRPHSFFVEMVKNSVLLGRILQTLYSAVGLRLVTDEQLFNLADDIESWKEDLPASLKFTGAESNMQAGGFVIDREGSTNTSPRPLMRASENEMSDQLKNTLDDERWNKVFEASSECIEWVHQNQNIMDHWFIAVYCLCSCALIQHHTWARSKSDRALDGLHKVVEILEQWQRGGGGDDAITWRNKLTDIIHILNKSATRPRSSGQNVTAGAINKGAEEGTHMRRNPSQLRYSEDKMSEAGNELQTQQQNPPAYPSVLGSQPSAYNAPTNANGGMSYAALSSTNRDQLEVMQSPFQPGTQYNSHQPVYSSVIDDSTPHHAFFDLNAWDCLMQNFNPLGSTPSRATPSSNVAAMPAGGAGAPAVPNPMQTRIPGTLPGPSYGPI</sequence>
<dbReference type="Pfam" id="PF04082">
    <property type="entry name" value="Fungal_trans"/>
    <property type="match status" value="1"/>
</dbReference>
<feature type="region of interest" description="Disordered" evidence="6">
    <location>
        <begin position="869"/>
        <end position="892"/>
    </location>
</feature>
<keyword evidence="4" id="KW-0804">Transcription</keyword>
<feature type="region of interest" description="Disordered" evidence="6">
    <location>
        <begin position="722"/>
        <end position="767"/>
    </location>
</feature>
<feature type="compositionally biased region" description="Polar residues" evidence="6">
    <location>
        <begin position="63"/>
        <end position="85"/>
    </location>
</feature>
<keyword evidence="3" id="KW-0238">DNA-binding</keyword>
<feature type="region of interest" description="Disordered" evidence="6">
    <location>
        <begin position="582"/>
        <end position="602"/>
    </location>
</feature>
<evidence type="ECO:0000313" key="9">
    <source>
        <dbReference type="Proteomes" id="UP000310189"/>
    </source>
</evidence>
<dbReference type="CDD" id="cd00067">
    <property type="entry name" value="GAL4"/>
    <property type="match status" value="1"/>
</dbReference>
<dbReference type="PANTHER" id="PTHR31668:SF26">
    <property type="entry name" value="GLUCOSE TRANSPORT TRANSCRIPTION REGULATOR RGT1-RELATED"/>
    <property type="match status" value="1"/>
</dbReference>
<evidence type="ECO:0000256" key="4">
    <source>
        <dbReference type="ARBA" id="ARBA00023163"/>
    </source>
</evidence>
<feature type="compositionally biased region" description="Polar residues" evidence="6">
    <location>
        <begin position="18"/>
        <end position="36"/>
    </location>
</feature>
<gene>
    <name evidence="8" type="ORF">E3P99_00728</name>
</gene>
<dbReference type="Proteomes" id="UP000310189">
    <property type="component" value="Unassembled WGS sequence"/>
</dbReference>
<accession>A0A4T0FTF1</accession>
<dbReference type="SMART" id="SM00066">
    <property type="entry name" value="GAL4"/>
    <property type="match status" value="1"/>
</dbReference>
<evidence type="ECO:0000256" key="2">
    <source>
        <dbReference type="ARBA" id="ARBA00023015"/>
    </source>
</evidence>
<dbReference type="GO" id="GO:0003677">
    <property type="term" value="F:DNA binding"/>
    <property type="evidence" value="ECO:0007669"/>
    <property type="project" value="UniProtKB-KW"/>
</dbReference>
<evidence type="ECO:0000256" key="1">
    <source>
        <dbReference type="ARBA" id="ARBA00022723"/>
    </source>
</evidence>
<keyword evidence="1" id="KW-0479">Metal-binding</keyword>
<dbReference type="SMART" id="SM00906">
    <property type="entry name" value="Fungal_trans"/>
    <property type="match status" value="1"/>
</dbReference>
<feature type="domain" description="Zn(2)-C6 fungal-type" evidence="7">
    <location>
        <begin position="120"/>
        <end position="154"/>
    </location>
</feature>
<evidence type="ECO:0000256" key="5">
    <source>
        <dbReference type="ARBA" id="ARBA00023242"/>
    </source>
</evidence>
<dbReference type="GO" id="GO:0008270">
    <property type="term" value="F:zinc ion binding"/>
    <property type="evidence" value="ECO:0007669"/>
    <property type="project" value="InterPro"/>
</dbReference>
<name>A0A4T0FTF1_9BASI</name>